<accession>A0A089WM94</accession>
<feature type="transmembrane region" description="Helical" evidence="1">
    <location>
        <begin position="73"/>
        <end position="91"/>
    </location>
</feature>
<protein>
    <submittedName>
        <fullName evidence="2">Uncharacterized protein</fullName>
    </submittedName>
</protein>
<dbReference type="Proteomes" id="UP000029493">
    <property type="component" value="Chromosome"/>
</dbReference>
<keyword evidence="1" id="KW-0472">Membrane</keyword>
<keyword evidence="1" id="KW-1133">Transmembrane helix</keyword>
<evidence type="ECO:0000313" key="2">
    <source>
        <dbReference type="EMBL" id="AIR89691.1"/>
    </source>
</evidence>
<keyword evidence="1" id="KW-0812">Transmembrane</keyword>
<dbReference type="OrthoDB" id="6988199at2"/>
<dbReference type="STRING" id="157783.LK03_10490"/>
<dbReference type="KEGG" id="psw:LK03_10490"/>
<evidence type="ECO:0000256" key="1">
    <source>
        <dbReference type="SAM" id="Phobius"/>
    </source>
</evidence>
<name>A0A089WM94_9PSED</name>
<gene>
    <name evidence="2" type="ORF">LK03_10490</name>
</gene>
<proteinExistence type="predicted"/>
<dbReference type="EMBL" id="CP009455">
    <property type="protein sequence ID" value="AIR89691.1"/>
    <property type="molecule type" value="Genomic_DNA"/>
</dbReference>
<organism evidence="2 3">
    <name type="scientific">Pseudomonas cremoricolorata</name>
    <dbReference type="NCBI Taxonomy" id="157783"/>
    <lineage>
        <taxon>Bacteria</taxon>
        <taxon>Pseudomonadati</taxon>
        <taxon>Pseudomonadota</taxon>
        <taxon>Gammaproteobacteria</taxon>
        <taxon>Pseudomonadales</taxon>
        <taxon>Pseudomonadaceae</taxon>
        <taxon>Pseudomonas</taxon>
    </lineage>
</organism>
<dbReference type="AlphaFoldDB" id="A0A089WM94"/>
<sequence length="215" mass="23602">MAYTERPSPATGDDHDPARAVQRERMITELRQTIARVPEQTEFTNTKIFKVWGPVAVVALLGLVALSISLGKLGMIAASVFLLLGALWISWEHRNAGQPFMRLTRRQLFVDTLDQPVELADVEDIDVQKEAMAMLAQTLTLGETATLPTHRVLHMRPFASQAEVSKDPQPQVRIVSAGLASAGRTLGREEVVALLSAYRDAAQAQRTLDALLSHA</sequence>
<evidence type="ECO:0000313" key="3">
    <source>
        <dbReference type="Proteomes" id="UP000029493"/>
    </source>
</evidence>
<feature type="transmembrane region" description="Helical" evidence="1">
    <location>
        <begin position="48"/>
        <end position="66"/>
    </location>
</feature>
<reference evidence="2 3" key="1">
    <citation type="submission" date="2014-09" db="EMBL/GenBank/DDBJ databases">
        <authorList>
            <person name="Chan K.-G."/>
        </authorList>
    </citation>
    <scope>NUCLEOTIDE SEQUENCE [LARGE SCALE GENOMIC DNA]</scope>
    <source>
        <strain evidence="2 3">ND07</strain>
    </source>
</reference>
<dbReference type="RefSeq" id="WP_038412267.1">
    <property type="nucleotide sequence ID" value="NZ_CP009455.1"/>
</dbReference>
<keyword evidence="3" id="KW-1185">Reference proteome</keyword>